<dbReference type="PANTHER" id="PTHR47344">
    <property type="entry name" value="RING ZINC FINGER PROTEIN-RELATED"/>
    <property type="match status" value="1"/>
</dbReference>
<dbReference type="Pfam" id="PF13639">
    <property type="entry name" value="zf-RING_2"/>
    <property type="match status" value="1"/>
</dbReference>
<feature type="compositionally biased region" description="Basic residues" evidence="2">
    <location>
        <begin position="655"/>
        <end position="672"/>
    </location>
</feature>
<name>A0AAW1SC63_9CHLO</name>
<keyword evidence="1" id="KW-0862">Zinc</keyword>
<dbReference type="GO" id="GO:0008270">
    <property type="term" value="F:zinc ion binding"/>
    <property type="evidence" value="ECO:0007669"/>
    <property type="project" value="UniProtKB-KW"/>
</dbReference>
<dbReference type="Proteomes" id="UP001438707">
    <property type="component" value="Unassembled WGS sequence"/>
</dbReference>
<dbReference type="Gene3D" id="3.30.40.10">
    <property type="entry name" value="Zinc/RING finger domain, C3HC4 (zinc finger)"/>
    <property type="match status" value="1"/>
</dbReference>
<sequence length="795" mass="85188">MATSVRCSVCYEVGEHESGTGWLAVQTCGHVFHEACLLQSLAYRKVCPNCRDPGASKAKNRLRVFLDLCNEPGTTGPTQSITPRINPERLAAKEQQLADIAQELLQVRLTAEKQREEAAQHLQGAQESLASETARRRKAANGEVAALARVTEVQQQVDAERTASQQRMAKLRDQMHRKDKSQKEERDKLVRENLRLQQQADQSKSCSDITLTPSELTAIAHRILQNSESRGGAGVEQARHWGKVIAMRNAEQAKLICQVQAAQAREAGLTRGLSGAQHARQTLEAKVAHLEAQLQRQLDSAKQAQAASSARDQAASYAQQHMSRSPLKDSRLPADGHAVSLQKQPGPDSNASEADTTRRQLAPLNGRSHRQQASRAQHAAQHERAAFSHEHDSKRKRFQQQQQRAPPCAAQNPEATSHPPCAQSSAPAHVYAADKWQPHSAIAHDTLLPARAGGAATADAGETMVTLVGSEDPEDPDWLLALALQEEAVDHADADDGSGRGTHPDSSTPDEAGNAETSDGMQDSQLSSLSRPSLSLQHKDEDDMGCADASAARAASSALLGSDMKPIDPSQLQPDDEDIIGLDCSPDSATSMDADEHIGAAFQHFLSNHEDGDLMDQEADMAHAQQSYQLLHAVNASTHSRAHSSGCVGSSHPAAGKRHMQPKGKSLMHSRASHSGADGGFSGKSSREGRLSSNANVLLDPVPGRPAIAAASLPIASFRGIADPGPGTFIRQGSDGRGGRAKALLPAPTRLIAPPAKRQLQAKALASVANTVPSKQRRVETTSGPTMKDFFAPRD</sequence>
<feature type="compositionally biased region" description="Basic and acidic residues" evidence="2">
    <location>
        <begin position="170"/>
        <end position="187"/>
    </location>
</feature>
<feature type="region of interest" description="Disordered" evidence="2">
    <location>
        <begin position="767"/>
        <end position="795"/>
    </location>
</feature>
<reference evidence="4 5" key="1">
    <citation type="journal article" date="2024" name="Nat. Commun.">
        <title>Phylogenomics reveals the evolutionary origins of lichenization in chlorophyte algae.</title>
        <authorList>
            <person name="Puginier C."/>
            <person name="Libourel C."/>
            <person name="Otte J."/>
            <person name="Skaloud P."/>
            <person name="Haon M."/>
            <person name="Grisel S."/>
            <person name="Petersen M."/>
            <person name="Berrin J.G."/>
            <person name="Delaux P.M."/>
            <person name="Dal Grande F."/>
            <person name="Keller J."/>
        </authorList>
    </citation>
    <scope>NUCLEOTIDE SEQUENCE [LARGE SCALE GENOMIC DNA]</scope>
    <source>
        <strain evidence="4 5">SAG 2145</strain>
    </source>
</reference>
<feature type="region of interest" description="Disordered" evidence="2">
    <location>
        <begin position="491"/>
        <end position="546"/>
    </location>
</feature>
<keyword evidence="1" id="KW-0479">Metal-binding</keyword>
<feature type="region of interest" description="Disordered" evidence="2">
    <location>
        <begin position="153"/>
        <end position="187"/>
    </location>
</feature>
<dbReference type="InterPro" id="IPR013083">
    <property type="entry name" value="Znf_RING/FYVE/PHD"/>
</dbReference>
<evidence type="ECO:0000256" key="1">
    <source>
        <dbReference type="PROSITE-ProRule" id="PRU00175"/>
    </source>
</evidence>
<accession>A0AAW1SC63</accession>
<dbReference type="SMART" id="SM00184">
    <property type="entry name" value="RING"/>
    <property type="match status" value="1"/>
</dbReference>
<feature type="region of interest" description="Disordered" evidence="2">
    <location>
        <begin position="641"/>
        <end position="689"/>
    </location>
</feature>
<feature type="region of interest" description="Disordered" evidence="2">
    <location>
        <begin position="299"/>
        <end position="426"/>
    </location>
</feature>
<dbReference type="AlphaFoldDB" id="A0AAW1SC63"/>
<dbReference type="SUPFAM" id="SSF57850">
    <property type="entry name" value="RING/U-box"/>
    <property type="match status" value="1"/>
</dbReference>
<evidence type="ECO:0000313" key="5">
    <source>
        <dbReference type="Proteomes" id="UP001438707"/>
    </source>
</evidence>
<dbReference type="PANTHER" id="PTHR47344:SF1">
    <property type="entry name" value="RING ZINC FINGER PROTEIN-RELATED"/>
    <property type="match status" value="1"/>
</dbReference>
<feature type="compositionally biased region" description="Polar residues" evidence="2">
    <location>
        <begin position="341"/>
        <end position="354"/>
    </location>
</feature>
<feature type="compositionally biased region" description="Polar residues" evidence="2">
    <location>
        <begin position="153"/>
        <end position="167"/>
    </location>
</feature>
<gene>
    <name evidence="4" type="ORF">WJX74_004854</name>
</gene>
<feature type="domain" description="RING-type" evidence="3">
    <location>
        <begin position="7"/>
        <end position="51"/>
    </location>
</feature>
<evidence type="ECO:0000313" key="4">
    <source>
        <dbReference type="EMBL" id="KAK9842958.1"/>
    </source>
</evidence>
<dbReference type="InterPro" id="IPR001841">
    <property type="entry name" value="Znf_RING"/>
</dbReference>
<feature type="compositionally biased region" description="Low complexity" evidence="2">
    <location>
        <begin position="300"/>
        <end position="320"/>
    </location>
</feature>
<feature type="compositionally biased region" description="Polar residues" evidence="2">
    <location>
        <begin position="504"/>
        <end position="523"/>
    </location>
</feature>
<proteinExistence type="predicted"/>
<organism evidence="4 5">
    <name type="scientific">Apatococcus lobatus</name>
    <dbReference type="NCBI Taxonomy" id="904363"/>
    <lineage>
        <taxon>Eukaryota</taxon>
        <taxon>Viridiplantae</taxon>
        <taxon>Chlorophyta</taxon>
        <taxon>core chlorophytes</taxon>
        <taxon>Trebouxiophyceae</taxon>
        <taxon>Chlorellales</taxon>
        <taxon>Chlorellaceae</taxon>
        <taxon>Apatococcus</taxon>
    </lineage>
</organism>
<evidence type="ECO:0000256" key="2">
    <source>
        <dbReference type="SAM" id="MobiDB-lite"/>
    </source>
</evidence>
<dbReference type="EMBL" id="JALJOS010000002">
    <property type="protein sequence ID" value="KAK9842958.1"/>
    <property type="molecule type" value="Genomic_DNA"/>
</dbReference>
<protein>
    <recommendedName>
        <fullName evidence="3">RING-type domain-containing protein</fullName>
    </recommendedName>
</protein>
<keyword evidence="1" id="KW-0863">Zinc-finger</keyword>
<feature type="compositionally biased region" description="Basic and acidic residues" evidence="2">
    <location>
        <begin position="380"/>
        <end position="393"/>
    </location>
</feature>
<dbReference type="CDD" id="cd16448">
    <property type="entry name" value="RING-H2"/>
    <property type="match status" value="1"/>
</dbReference>
<dbReference type="PROSITE" id="PS50089">
    <property type="entry name" value="ZF_RING_2"/>
    <property type="match status" value="1"/>
</dbReference>
<evidence type="ECO:0000259" key="3">
    <source>
        <dbReference type="PROSITE" id="PS50089"/>
    </source>
</evidence>
<feature type="compositionally biased region" description="Low complexity" evidence="2">
    <location>
        <begin position="524"/>
        <end position="536"/>
    </location>
</feature>
<keyword evidence="5" id="KW-1185">Reference proteome</keyword>
<feature type="compositionally biased region" description="Low complexity" evidence="2">
    <location>
        <begin position="399"/>
        <end position="413"/>
    </location>
</feature>
<comment type="caution">
    <text evidence="4">The sequence shown here is derived from an EMBL/GenBank/DDBJ whole genome shotgun (WGS) entry which is preliminary data.</text>
</comment>